<reference evidence="1" key="2">
    <citation type="submission" date="2021-08" db="EMBL/GenBank/DDBJ databases">
        <authorList>
            <person name="Gostincar C."/>
            <person name="Sun X."/>
            <person name="Song Z."/>
            <person name="Gunde-Cimerman N."/>
        </authorList>
    </citation>
    <scope>NUCLEOTIDE SEQUENCE</scope>
    <source>
        <strain evidence="1">EXF-9911</strain>
    </source>
</reference>
<name>A0A9P8EWN6_AURME</name>
<reference evidence="1" key="1">
    <citation type="journal article" date="2021" name="J Fungi (Basel)">
        <title>Virulence traits and population genomics of the black yeast Aureobasidium melanogenum.</title>
        <authorList>
            <person name="Cernosa A."/>
            <person name="Sun X."/>
            <person name="Gostincar C."/>
            <person name="Fang C."/>
            <person name="Gunde-Cimerman N."/>
            <person name="Song Z."/>
        </authorList>
    </citation>
    <scope>NUCLEOTIDE SEQUENCE</scope>
    <source>
        <strain evidence="1">EXF-9911</strain>
    </source>
</reference>
<evidence type="ECO:0000313" key="2">
    <source>
        <dbReference type="Proteomes" id="UP000779574"/>
    </source>
</evidence>
<sequence length="149" mass="17309">LAAFASDRHAVIQSLLPTRCRDCKSTHERSRAIGALRSCLGKRCLYKEFSCSEVGPRPGRNVRDVRDSRYVSGCHECLQSVSYPWRSEIRVASECCDNRRNVPLLLRFCIFVSHWLCRDRQRQHCHCVQEGTQGLVSLHEQDWRCRMLT</sequence>
<feature type="non-terminal residue" evidence="1">
    <location>
        <position position="149"/>
    </location>
</feature>
<dbReference type="AlphaFoldDB" id="A0A9P8EWN6"/>
<accession>A0A9P8EWN6</accession>
<protein>
    <submittedName>
        <fullName evidence="1">Uncharacterized protein</fullName>
    </submittedName>
</protein>
<organism evidence="1 2">
    <name type="scientific">Aureobasidium melanogenum</name>
    <name type="common">Aureobasidium pullulans var. melanogenum</name>
    <dbReference type="NCBI Taxonomy" id="46634"/>
    <lineage>
        <taxon>Eukaryota</taxon>
        <taxon>Fungi</taxon>
        <taxon>Dikarya</taxon>
        <taxon>Ascomycota</taxon>
        <taxon>Pezizomycotina</taxon>
        <taxon>Dothideomycetes</taxon>
        <taxon>Dothideomycetidae</taxon>
        <taxon>Dothideales</taxon>
        <taxon>Saccotheciaceae</taxon>
        <taxon>Aureobasidium</taxon>
    </lineage>
</organism>
<feature type="non-terminal residue" evidence="1">
    <location>
        <position position="1"/>
    </location>
</feature>
<comment type="caution">
    <text evidence="1">The sequence shown here is derived from an EMBL/GenBank/DDBJ whole genome shotgun (WGS) entry which is preliminary data.</text>
</comment>
<dbReference type="EMBL" id="JAHFXF010000001">
    <property type="protein sequence ID" value="KAG9701368.1"/>
    <property type="molecule type" value="Genomic_DNA"/>
</dbReference>
<dbReference type="Proteomes" id="UP000779574">
    <property type="component" value="Unassembled WGS sequence"/>
</dbReference>
<gene>
    <name evidence="1" type="ORF">KCU76_g21</name>
</gene>
<evidence type="ECO:0000313" key="1">
    <source>
        <dbReference type="EMBL" id="KAG9701368.1"/>
    </source>
</evidence>
<proteinExistence type="predicted"/>